<name>A0A2S0CSE0_9CAUD</name>
<accession>A0A2S0CSE0</accession>
<evidence type="ECO:0000256" key="1">
    <source>
        <dbReference type="SAM" id="Coils"/>
    </source>
</evidence>
<organism evidence="2 3">
    <name type="scientific">Bacillus phage BCP12</name>
    <dbReference type="NCBI Taxonomy" id="1913122"/>
    <lineage>
        <taxon>Viruses</taxon>
        <taxon>Duplodnaviria</taxon>
        <taxon>Heunggongvirae</taxon>
        <taxon>Uroviricota</taxon>
        <taxon>Caudoviricetes</taxon>
        <taxon>Herelleviridae</taxon>
        <taxon>Bastillevirinae</taxon>
        <taxon>Tsarbombavirus</taxon>
        <taxon>Tsarbombavirus BCP78</taxon>
    </lineage>
</organism>
<keyword evidence="1" id="KW-0175">Coiled coil</keyword>
<evidence type="ECO:0000313" key="3">
    <source>
        <dbReference type="Proteomes" id="UP000246806"/>
    </source>
</evidence>
<evidence type="ECO:0000313" key="2">
    <source>
        <dbReference type="EMBL" id="AQN32510.1"/>
    </source>
</evidence>
<proteinExistence type="predicted"/>
<feature type="coiled-coil region" evidence="1">
    <location>
        <begin position="13"/>
        <end position="47"/>
    </location>
</feature>
<reference evidence="2 3" key="1">
    <citation type="submission" date="2016-10" db="EMBL/GenBank/DDBJ databases">
        <title>Complete Genome Sequence of Bacillus Phage BCP12.</title>
        <authorList>
            <person name="Ghosh K."/>
            <person name="Kim K.-P."/>
        </authorList>
    </citation>
    <scope>NUCLEOTIDE SEQUENCE [LARGE SCALE GENOMIC DNA]</scope>
</reference>
<gene>
    <name evidence="2" type="ORF">BCP12_092</name>
</gene>
<protein>
    <submittedName>
        <fullName evidence="2">Uncharacterized protein</fullName>
    </submittedName>
</protein>
<sequence length="157" mass="18629">MLFVSNKRHYAVIKKYEDKEMQYRERIRELEATVAKLEREKGVQQQIDYRKHFPAKPHLIEVSPLLARTVLKNKVKYHPVYPFGKYTLDGIDIRTNDKFHDNEVRFHAWWDLPPIKCKQCGRAEEVKYAYPSDSPQFCNSTCFKTFMKKGSLAKEGK</sequence>
<dbReference type="Proteomes" id="UP000246806">
    <property type="component" value="Genome"/>
</dbReference>
<dbReference type="EMBL" id="KX987999">
    <property type="protein sequence ID" value="AQN32510.1"/>
    <property type="molecule type" value="Genomic_DNA"/>
</dbReference>